<sequence length="596" mass="67112">MLKRPLTFLLYLAAFALLTNAEVLSQDSVKTADPDFISFSPQNLIDRDHEEFGDWVSLLPGFYPLDQGGFGQPMRFLFLGKPCNYLNSHYRGRRLEDHLLGVPELSWIPPEALVGMDMQITGVPSAGIGLNTTLRSLNPVPPSSRIASRDGYYGLGLVDFDLTEKIAPQLILNGGGRIATYDGHLYHSAAYGLNLRAEVVWIDSAQTDDADNRVRGWFGVTQNHLLSQVPFADIDHNRKRYELDAVLNWGELSFNAYGIQQNETYASGDADTWNEVGMIAKAHKTGAIVSGEISLRAALANWRLKQMDWSATTFGDVGISLTSAPLNWLSIGSSAALDLSDDFDLARHFGVSATASLKSGLFLFTGISQDQRMPSRFETSADYQSGSHYLPFDPLFYQYPDSSVKGNYYLKNETCNDFCLGIQSDHEFLSGSLSYCHYLIQDPISWELQSGKITAFNATKEEFGGILGSIRFVFTGNLEIGGTGSYLPKADDEDRLFPELIAHTWIQYRLLLFHDDLDLRFRLWDDFWGDRSFPMENGWSKRDVDNILSVRIGAHLYGFHIYWGVNNIFDHHYELLPGYPMMHKEEVWGIAWNFIN</sequence>
<dbReference type="InterPro" id="IPR036942">
    <property type="entry name" value="Beta-barrel_TonB_sf"/>
</dbReference>
<protein>
    <recommendedName>
        <fullName evidence="7">TonB-dependent receptor-like beta-barrel domain-containing protein</fullName>
    </recommendedName>
</protein>
<comment type="subcellular location">
    <subcellularLocation>
        <location evidence="1">Cell outer membrane</location>
    </subcellularLocation>
</comment>
<dbReference type="Proteomes" id="UP000319619">
    <property type="component" value="Unassembled WGS sequence"/>
</dbReference>
<proteinExistence type="predicted"/>
<organism evidence="5 6">
    <name type="scientific">candidate division LCP-89 bacterium B3_LCP</name>
    <dbReference type="NCBI Taxonomy" id="2012998"/>
    <lineage>
        <taxon>Bacteria</taxon>
        <taxon>Pseudomonadati</taxon>
        <taxon>Bacteria division LCP-89</taxon>
    </lineage>
</organism>
<dbReference type="Gene3D" id="2.40.170.20">
    <property type="entry name" value="TonB-dependent receptor, beta-barrel domain"/>
    <property type="match status" value="1"/>
</dbReference>
<name>A0A532UY05_UNCL8</name>
<evidence type="ECO:0000256" key="1">
    <source>
        <dbReference type="ARBA" id="ARBA00004442"/>
    </source>
</evidence>
<evidence type="ECO:0000256" key="3">
    <source>
        <dbReference type="ARBA" id="ARBA00023237"/>
    </source>
</evidence>
<evidence type="ECO:0000313" key="6">
    <source>
        <dbReference type="Proteomes" id="UP000319619"/>
    </source>
</evidence>
<evidence type="ECO:0000256" key="2">
    <source>
        <dbReference type="ARBA" id="ARBA00023136"/>
    </source>
</evidence>
<comment type="caution">
    <text evidence="5">The sequence shown here is derived from an EMBL/GenBank/DDBJ whole genome shotgun (WGS) entry which is preliminary data.</text>
</comment>
<gene>
    <name evidence="5" type="ORF">CEE37_10910</name>
</gene>
<keyword evidence="4" id="KW-0732">Signal</keyword>
<keyword evidence="2" id="KW-0472">Membrane</keyword>
<reference evidence="5 6" key="1">
    <citation type="submission" date="2017-06" db="EMBL/GenBank/DDBJ databases">
        <title>Novel microbial phyla capable of carbon fixation and sulfur reduction in deep-sea sediments.</title>
        <authorList>
            <person name="Huang J."/>
            <person name="Baker B."/>
            <person name="Wang Y."/>
        </authorList>
    </citation>
    <scope>NUCLEOTIDE SEQUENCE [LARGE SCALE GENOMIC DNA]</scope>
    <source>
        <strain evidence="5">B3_LCP</strain>
    </source>
</reference>
<dbReference type="SUPFAM" id="SSF56935">
    <property type="entry name" value="Porins"/>
    <property type="match status" value="1"/>
</dbReference>
<feature type="chain" id="PRO_5021971378" description="TonB-dependent receptor-like beta-barrel domain-containing protein" evidence="4">
    <location>
        <begin position="22"/>
        <end position="596"/>
    </location>
</feature>
<dbReference type="AlphaFoldDB" id="A0A532UY05"/>
<dbReference type="GO" id="GO:0009279">
    <property type="term" value="C:cell outer membrane"/>
    <property type="evidence" value="ECO:0007669"/>
    <property type="project" value="UniProtKB-SubCell"/>
</dbReference>
<accession>A0A532UY05</accession>
<evidence type="ECO:0000313" key="5">
    <source>
        <dbReference type="EMBL" id="TKJ39779.1"/>
    </source>
</evidence>
<keyword evidence="3" id="KW-0998">Cell outer membrane</keyword>
<evidence type="ECO:0000256" key="4">
    <source>
        <dbReference type="SAM" id="SignalP"/>
    </source>
</evidence>
<dbReference type="EMBL" id="NJBN01000007">
    <property type="protein sequence ID" value="TKJ39779.1"/>
    <property type="molecule type" value="Genomic_DNA"/>
</dbReference>
<evidence type="ECO:0008006" key="7">
    <source>
        <dbReference type="Google" id="ProtNLM"/>
    </source>
</evidence>
<feature type="signal peptide" evidence="4">
    <location>
        <begin position="1"/>
        <end position="21"/>
    </location>
</feature>